<feature type="domain" description="RNA polymerase sigma-70 region 2" evidence="1">
    <location>
        <begin position="27"/>
        <end position="78"/>
    </location>
</feature>
<protein>
    <recommendedName>
        <fullName evidence="1">RNA polymerase sigma-70 region 2 domain-containing protein</fullName>
    </recommendedName>
</protein>
<dbReference type="AlphaFoldDB" id="A0A1V9FY16"/>
<dbReference type="Gene3D" id="1.10.1740.10">
    <property type="match status" value="1"/>
</dbReference>
<accession>A0A1V9FY16</accession>
<name>A0A1V9FY16_9BACT</name>
<proteinExistence type="predicted"/>
<dbReference type="Pfam" id="PF04542">
    <property type="entry name" value="Sigma70_r2"/>
    <property type="match status" value="1"/>
</dbReference>
<dbReference type="SUPFAM" id="SSF88946">
    <property type="entry name" value="Sigma2 domain of RNA polymerase sigma factors"/>
    <property type="match status" value="1"/>
</dbReference>
<reference evidence="2 3" key="1">
    <citation type="submission" date="2016-03" db="EMBL/GenBank/DDBJ databases">
        <title>Niastella vici sp. nov., isolated from farmland soil.</title>
        <authorList>
            <person name="Chen L."/>
            <person name="Wang D."/>
            <person name="Yang S."/>
            <person name="Wang G."/>
        </authorList>
    </citation>
    <scope>NUCLEOTIDE SEQUENCE [LARGE SCALE GENOMIC DNA]</scope>
    <source>
        <strain evidence="2 3">DJ57</strain>
    </source>
</reference>
<dbReference type="GO" id="GO:0003700">
    <property type="term" value="F:DNA-binding transcription factor activity"/>
    <property type="evidence" value="ECO:0007669"/>
    <property type="project" value="InterPro"/>
</dbReference>
<comment type="caution">
    <text evidence="2">The sequence shown here is derived from an EMBL/GenBank/DDBJ whole genome shotgun (WGS) entry which is preliminary data.</text>
</comment>
<evidence type="ECO:0000259" key="1">
    <source>
        <dbReference type="Pfam" id="PF04542"/>
    </source>
</evidence>
<dbReference type="RefSeq" id="WP_081147968.1">
    <property type="nucleotide sequence ID" value="NZ_LVYD01000046.1"/>
</dbReference>
<dbReference type="EMBL" id="LVYD01000046">
    <property type="protein sequence ID" value="OQP63245.1"/>
    <property type="molecule type" value="Genomic_DNA"/>
</dbReference>
<sequence>MNDLNQIRSLQQRIALYEDMQAYQAIYDLFYHNLHRFCYSFVKSPEIAEEIVSEVFIKLWQIRNKLMEIGNLKVYLYQFALIISPAILKIPLPVSTKWSSKFCRYYTFHSAINKTVTAPMPPHLRNGERRWHAL</sequence>
<dbReference type="InterPro" id="IPR007627">
    <property type="entry name" value="RNA_pol_sigma70_r2"/>
</dbReference>
<dbReference type="Proteomes" id="UP000192796">
    <property type="component" value="Unassembled WGS sequence"/>
</dbReference>
<dbReference type="STRING" id="1703345.A3860_25485"/>
<organism evidence="2 3">
    <name type="scientific">Niastella vici</name>
    <dbReference type="NCBI Taxonomy" id="1703345"/>
    <lineage>
        <taxon>Bacteria</taxon>
        <taxon>Pseudomonadati</taxon>
        <taxon>Bacteroidota</taxon>
        <taxon>Chitinophagia</taxon>
        <taxon>Chitinophagales</taxon>
        <taxon>Chitinophagaceae</taxon>
        <taxon>Niastella</taxon>
    </lineage>
</organism>
<dbReference type="OrthoDB" id="659361at2"/>
<gene>
    <name evidence="2" type="ORF">A3860_25485</name>
</gene>
<dbReference type="InterPro" id="IPR013325">
    <property type="entry name" value="RNA_pol_sigma_r2"/>
</dbReference>
<evidence type="ECO:0000313" key="2">
    <source>
        <dbReference type="EMBL" id="OQP63245.1"/>
    </source>
</evidence>
<keyword evidence="3" id="KW-1185">Reference proteome</keyword>
<evidence type="ECO:0000313" key="3">
    <source>
        <dbReference type="Proteomes" id="UP000192796"/>
    </source>
</evidence>
<dbReference type="GO" id="GO:0006352">
    <property type="term" value="P:DNA-templated transcription initiation"/>
    <property type="evidence" value="ECO:0007669"/>
    <property type="project" value="InterPro"/>
</dbReference>